<feature type="transmembrane region" description="Helical" evidence="1">
    <location>
        <begin position="54"/>
        <end position="74"/>
    </location>
</feature>
<name>A0A1C5IPK3_9ACTN</name>
<proteinExistence type="predicted"/>
<organism evidence="2 3">
    <name type="scientific">Micromonospora inositola</name>
    <dbReference type="NCBI Taxonomy" id="47865"/>
    <lineage>
        <taxon>Bacteria</taxon>
        <taxon>Bacillati</taxon>
        <taxon>Actinomycetota</taxon>
        <taxon>Actinomycetes</taxon>
        <taxon>Micromonosporales</taxon>
        <taxon>Micromonosporaceae</taxon>
        <taxon>Micromonospora</taxon>
    </lineage>
</organism>
<dbReference type="EMBL" id="LT607754">
    <property type="protein sequence ID" value="SCG60268.1"/>
    <property type="molecule type" value="Genomic_DNA"/>
</dbReference>
<reference evidence="3" key="1">
    <citation type="submission" date="2016-06" db="EMBL/GenBank/DDBJ databases">
        <authorList>
            <person name="Varghese N."/>
            <person name="Submissions Spin"/>
        </authorList>
    </citation>
    <scope>NUCLEOTIDE SEQUENCE [LARGE SCALE GENOMIC DNA]</scope>
    <source>
        <strain evidence="3">DSM 43819</strain>
    </source>
</reference>
<keyword evidence="1" id="KW-1133">Transmembrane helix</keyword>
<dbReference type="RefSeq" id="WP_089013014.1">
    <property type="nucleotide sequence ID" value="NZ_LT607754.1"/>
</dbReference>
<protein>
    <submittedName>
        <fullName evidence="2">Uncharacterized protein</fullName>
    </submittedName>
</protein>
<accession>A0A1C5IPK3</accession>
<feature type="transmembrane region" description="Helical" evidence="1">
    <location>
        <begin position="21"/>
        <end position="42"/>
    </location>
</feature>
<keyword evidence="1" id="KW-0472">Membrane</keyword>
<keyword evidence="3" id="KW-1185">Reference proteome</keyword>
<sequence length="84" mass="8715">MTTVPRGSEQHQSGTGNGPEKFLIGALVLIFVVAQATMVYTLKLADDPSSVAPVVVPASSAISLAAISAIAVVLRKRPGRSRRS</sequence>
<evidence type="ECO:0000313" key="3">
    <source>
        <dbReference type="Proteomes" id="UP000198221"/>
    </source>
</evidence>
<evidence type="ECO:0000256" key="1">
    <source>
        <dbReference type="SAM" id="Phobius"/>
    </source>
</evidence>
<gene>
    <name evidence="2" type="ORF">GA0070613_3220</name>
</gene>
<keyword evidence="1" id="KW-0812">Transmembrane</keyword>
<dbReference type="Proteomes" id="UP000198221">
    <property type="component" value="Chromosome I"/>
</dbReference>
<dbReference type="AlphaFoldDB" id="A0A1C5IPK3"/>
<evidence type="ECO:0000313" key="2">
    <source>
        <dbReference type="EMBL" id="SCG60268.1"/>
    </source>
</evidence>